<feature type="non-terminal residue" evidence="1">
    <location>
        <position position="1"/>
    </location>
</feature>
<reference evidence="1 2" key="1">
    <citation type="submission" date="2019-01" db="EMBL/GenBank/DDBJ databases">
        <authorList>
            <person name="Sayadi A."/>
        </authorList>
    </citation>
    <scope>NUCLEOTIDE SEQUENCE [LARGE SCALE GENOMIC DNA]</scope>
</reference>
<organism evidence="1 2">
    <name type="scientific">Callosobruchus maculatus</name>
    <name type="common">Southern cowpea weevil</name>
    <name type="synonym">Pulse bruchid</name>
    <dbReference type="NCBI Taxonomy" id="64391"/>
    <lineage>
        <taxon>Eukaryota</taxon>
        <taxon>Metazoa</taxon>
        <taxon>Ecdysozoa</taxon>
        <taxon>Arthropoda</taxon>
        <taxon>Hexapoda</taxon>
        <taxon>Insecta</taxon>
        <taxon>Pterygota</taxon>
        <taxon>Neoptera</taxon>
        <taxon>Endopterygota</taxon>
        <taxon>Coleoptera</taxon>
        <taxon>Polyphaga</taxon>
        <taxon>Cucujiformia</taxon>
        <taxon>Chrysomeloidea</taxon>
        <taxon>Chrysomelidae</taxon>
        <taxon>Bruchinae</taxon>
        <taxon>Bruchini</taxon>
        <taxon>Callosobruchus</taxon>
    </lineage>
</organism>
<protein>
    <submittedName>
        <fullName evidence="1">Uncharacterized protein</fullName>
    </submittedName>
</protein>
<proteinExistence type="predicted"/>
<dbReference type="EMBL" id="CAACVG010013875">
    <property type="protein sequence ID" value="VEN62456.1"/>
    <property type="molecule type" value="Genomic_DNA"/>
</dbReference>
<name>A0A653DQF3_CALMS</name>
<accession>A0A653DQF3</accession>
<dbReference type="Proteomes" id="UP000410492">
    <property type="component" value="Unassembled WGS sequence"/>
</dbReference>
<keyword evidence="2" id="KW-1185">Reference proteome</keyword>
<evidence type="ECO:0000313" key="1">
    <source>
        <dbReference type="EMBL" id="VEN62456.1"/>
    </source>
</evidence>
<dbReference type="AlphaFoldDB" id="A0A653DQF3"/>
<evidence type="ECO:0000313" key="2">
    <source>
        <dbReference type="Proteomes" id="UP000410492"/>
    </source>
</evidence>
<sequence length="17" mass="2055">KKFRSSIIRSGDSFIWQ</sequence>
<gene>
    <name evidence="1" type="ORF">CALMAC_LOCUS19560</name>
</gene>